<evidence type="ECO:0000313" key="3">
    <source>
        <dbReference type="EMBL" id="OXU16228.1"/>
    </source>
</evidence>
<feature type="compositionally biased region" description="Basic and acidic residues" evidence="2">
    <location>
        <begin position="336"/>
        <end position="349"/>
    </location>
</feature>
<evidence type="ECO:0000313" key="4">
    <source>
        <dbReference type="Proteomes" id="UP000215335"/>
    </source>
</evidence>
<evidence type="ECO:0000256" key="2">
    <source>
        <dbReference type="SAM" id="MobiDB-lite"/>
    </source>
</evidence>
<evidence type="ECO:0000256" key="1">
    <source>
        <dbReference type="SAM" id="Coils"/>
    </source>
</evidence>
<proteinExistence type="predicted"/>
<name>A0A232ED09_9HYME</name>
<organism evidence="3 4">
    <name type="scientific">Trichomalopsis sarcophagae</name>
    <dbReference type="NCBI Taxonomy" id="543379"/>
    <lineage>
        <taxon>Eukaryota</taxon>
        <taxon>Metazoa</taxon>
        <taxon>Ecdysozoa</taxon>
        <taxon>Arthropoda</taxon>
        <taxon>Hexapoda</taxon>
        <taxon>Insecta</taxon>
        <taxon>Pterygota</taxon>
        <taxon>Neoptera</taxon>
        <taxon>Endopterygota</taxon>
        <taxon>Hymenoptera</taxon>
        <taxon>Apocrita</taxon>
        <taxon>Proctotrupomorpha</taxon>
        <taxon>Chalcidoidea</taxon>
        <taxon>Pteromalidae</taxon>
        <taxon>Pteromalinae</taxon>
        <taxon>Trichomalopsis</taxon>
    </lineage>
</organism>
<feature type="compositionally biased region" description="Acidic residues" evidence="2">
    <location>
        <begin position="350"/>
        <end position="360"/>
    </location>
</feature>
<keyword evidence="1" id="KW-0175">Coiled coil</keyword>
<protein>
    <submittedName>
        <fullName evidence="3">Uncharacterized protein</fullName>
    </submittedName>
</protein>
<comment type="caution">
    <text evidence="3">The sequence shown here is derived from an EMBL/GenBank/DDBJ whole genome shotgun (WGS) entry which is preliminary data.</text>
</comment>
<reference evidence="3 4" key="1">
    <citation type="journal article" date="2017" name="Curr. Biol.">
        <title>The Evolution of Venom by Co-option of Single-Copy Genes.</title>
        <authorList>
            <person name="Martinson E.O."/>
            <person name="Mrinalini"/>
            <person name="Kelkar Y.D."/>
            <person name="Chang C.H."/>
            <person name="Werren J.H."/>
        </authorList>
    </citation>
    <scope>NUCLEOTIDE SEQUENCE [LARGE SCALE GENOMIC DNA]</scope>
    <source>
        <strain evidence="3 4">Alberta</strain>
        <tissue evidence="3">Whole body</tissue>
    </source>
</reference>
<dbReference type="EMBL" id="NNAY01009982">
    <property type="protein sequence ID" value="OXU16228.1"/>
    <property type="molecule type" value="Genomic_DNA"/>
</dbReference>
<keyword evidence="4" id="KW-1185">Reference proteome</keyword>
<dbReference type="AlphaFoldDB" id="A0A232ED09"/>
<dbReference type="Proteomes" id="UP000215335">
    <property type="component" value="Unassembled WGS sequence"/>
</dbReference>
<feature type="coiled-coil region" evidence="1">
    <location>
        <begin position="206"/>
        <end position="254"/>
    </location>
</feature>
<feature type="coiled-coil region" evidence="1">
    <location>
        <begin position="71"/>
        <end position="119"/>
    </location>
</feature>
<sequence length="413" mass="47673">MLSRARKKCPVSVEHFAAHRGGQLVWASGVREHVRCRTMLLLGPTDDCLDCSRQFQVNRRKGKMSVKSAILKQLEERYVLLSSRMERASRLIQQLRDTYAELYEEREELKSALRDLENSPSVGPVNSYKPRLGDVARESQRLCFLALVKSVPCPSSISPHIAAASLFGHRVYENTLLGPTDDCLDCSRQFQVNRRKGKMSVKSAILKQLEERYVLLSSRMERASRLIQQLRDTYAELYEEREELKSALRDLENSPSVGPVNSYKPRLGDVCEMCARIMRRMTKRTQWSFCTECRSRRCTTCSRKELLCCSLQVVRRNEMAEAVIEEKMPQQQQQPKEVHADQDYLKKEKEEDDEDDEEEEEAKKMQDDSTSDTDIDVGEEFFTGYFTSNDKFSCKKWIADGCLPKNKTVNDSN</sequence>
<gene>
    <name evidence="3" type="ORF">TSAR_005621</name>
</gene>
<feature type="region of interest" description="Disordered" evidence="2">
    <location>
        <begin position="326"/>
        <end position="375"/>
    </location>
</feature>
<accession>A0A232ED09</accession>